<reference evidence="2" key="2">
    <citation type="submission" date="2010-03" db="EMBL/GenBank/DDBJ databases">
        <title>The genome sequence of Coccidioides posadasii strain Silveira.</title>
        <authorList>
            <consortium name="The Broad Institute Genome Sequencing Center for Infectious Disease"/>
            <person name="Neafsey D."/>
            <person name="Orbach M."/>
            <person name="Henn M.R."/>
            <person name="Cole G.T."/>
            <person name="Galgiani J."/>
            <person name="Gardner M.J."/>
            <person name="Kirkland T.N."/>
            <person name="Taylor J.W."/>
            <person name="Young S.K."/>
            <person name="Zeng Q."/>
            <person name="Koehrsen M."/>
            <person name="Alvarado L."/>
            <person name="Berlin A."/>
            <person name="Borenstein D."/>
            <person name="Chapman S.B."/>
            <person name="Chen Z."/>
            <person name="Engels R."/>
            <person name="Freedman E."/>
            <person name="Gellesch M."/>
            <person name="Goldberg J."/>
            <person name="Griggs A."/>
            <person name="Gujja S."/>
            <person name="Heilman E."/>
            <person name="Heiman D."/>
            <person name="Howarth C."/>
            <person name="Jen D."/>
            <person name="Larson L."/>
            <person name="Mehta T."/>
            <person name="Neiman D."/>
            <person name="Park D."/>
            <person name="Pearson M."/>
            <person name="Richards J."/>
            <person name="Roberts A."/>
            <person name="Saif S."/>
            <person name="Shea T."/>
            <person name="Shenoy N."/>
            <person name="Sisk P."/>
            <person name="Stolte C."/>
            <person name="Sykes S."/>
            <person name="Walk T."/>
            <person name="White J."/>
            <person name="Yandava C."/>
            <person name="Haas B."/>
            <person name="Nusbaum C."/>
            <person name="Birren B."/>
        </authorList>
    </citation>
    <scope>NUCLEOTIDE SEQUENCE [LARGE SCALE GENOMIC DNA]</scope>
    <source>
        <strain evidence="2">RMSCC 757 / Silveira</strain>
    </source>
</reference>
<gene>
    <name evidence="1" type="ORF">CPSG_01596</name>
</gene>
<reference evidence="2" key="1">
    <citation type="journal article" date="2010" name="Genome Res.">
        <title>Population genomic sequencing of Coccidioides fungi reveals recent hybridization and transposon control.</title>
        <authorList>
            <person name="Neafsey D.E."/>
            <person name="Barker B.M."/>
            <person name="Sharpton T.J."/>
            <person name="Stajich J.E."/>
            <person name="Park D.J."/>
            <person name="Whiston E."/>
            <person name="Hung C.-Y."/>
            <person name="McMahan C."/>
            <person name="White J."/>
            <person name="Sykes S."/>
            <person name="Heiman D."/>
            <person name="Young S."/>
            <person name="Zeng Q."/>
            <person name="Abouelleil A."/>
            <person name="Aftuck L."/>
            <person name="Bessette D."/>
            <person name="Brown A."/>
            <person name="FitzGerald M."/>
            <person name="Lui A."/>
            <person name="Macdonald J.P."/>
            <person name="Priest M."/>
            <person name="Orbach M.J."/>
            <person name="Galgiani J.N."/>
            <person name="Kirkland T.N."/>
            <person name="Cole G.T."/>
            <person name="Birren B.W."/>
            <person name="Henn M.R."/>
            <person name="Taylor J.W."/>
            <person name="Rounsley S.D."/>
        </authorList>
    </citation>
    <scope>NUCLEOTIDE SEQUENCE [LARGE SCALE GENOMIC DNA]</scope>
    <source>
        <strain evidence="2">RMSCC 757 / Silveira</strain>
    </source>
</reference>
<dbReference type="VEuPathDB" id="FungiDB:CPSG_01596"/>
<accession>E9CVW3</accession>
<keyword evidence="2" id="KW-1185">Reference proteome</keyword>
<dbReference type="AlphaFoldDB" id="E9CVW3"/>
<name>E9CVW3_COCPS</name>
<evidence type="ECO:0000313" key="2">
    <source>
        <dbReference type="Proteomes" id="UP000002497"/>
    </source>
</evidence>
<evidence type="ECO:0000313" key="1">
    <source>
        <dbReference type="EMBL" id="EFW21439.1"/>
    </source>
</evidence>
<organism evidence="2">
    <name type="scientific">Coccidioides posadasii (strain RMSCC 757 / Silveira)</name>
    <name type="common">Valley fever fungus</name>
    <dbReference type="NCBI Taxonomy" id="443226"/>
    <lineage>
        <taxon>Eukaryota</taxon>
        <taxon>Fungi</taxon>
        <taxon>Dikarya</taxon>
        <taxon>Ascomycota</taxon>
        <taxon>Pezizomycotina</taxon>
        <taxon>Eurotiomycetes</taxon>
        <taxon>Eurotiomycetidae</taxon>
        <taxon>Onygenales</taxon>
        <taxon>Onygenaceae</taxon>
        <taxon>Coccidioides</taxon>
    </lineage>
</organism>
<sequence>MDGGNSRRKMEMIISSNHQIGGNIGLLSSTNFPLLLLTKKSCICFPASRVSHIRNRLPTVRLRTVCASDCSTASWHLIIGRTGSRDWPEPASCPSTLGPPDRRFLVPKSFWREPIIDEANFRRDVLI</sequence>
<dbReference type="Proteomes" id="UP000002497">
    <property type="component" value="Unassembled WGS sequence"/>
</dbReference>
<dbReference type="EMBL" id="GL636487">
    <property type="protein sequence ID" value="EFW21439.1"/>
    <property type="molecule type" value="Genomic_DNA"/>
</dbReference>
<protein>
    <submittedName>
        <fullName evidence="1">Uncharacterized protein</fullName>
    </submittedName>
</protein>
<proteinExistence type="predicted"/>
<dbReference type="HOGENOM" id="CLU_1970347_0_0_1"/>